<gene>
    <name evidence="3" type="ORF">EV675_0784</name>
</gene>
<evidence type="ECO:0000256" key="2">
    <source>
        <dbReference type="SAM" id="SignalP"/>
    </source>
</evidence>
<evidence type="ECO:0000313" key="3">
    <source>
        <dbReference type="EMBL" id="RZS84765.1"/>
    </source>
</evidence>
<feature type="chain" id="PRO_5020648349" evidence="2">
    <location>
        <begin position="32"/>
        <end position="330"/>
    </location>
</feature>
<dbReference type="Pfam" id="PF03401">
    <property type="entry name" value="TctC"/>
    <property type="match status" value="1"/>
</dbReference>
<organism evidence="3 4">
    <name type="scientific">Pigmentiphaga kullae</name>
    <dbReference type="NCBI Taxonomy" id="151784"/>
    <lineage>
        <taxon>Bacteria</taxon>
        <taxon>Pseudomonadati</taxon>
        <taxon>Pseudomonadota</taxon>
        <taxon>Betaproteobacteria</taxon>
        <taxon>Burkholderiales</taxon>
        <taxon>Alcaligenaceae</taxon>
        <taxon>Pigmentiphaga</taxon>
    </lineage>
</organism>
<accession>A0A4Q7NID8</accession>
<dbReference type="PANTHER" id="PTHR42928">
    <property type="entry name" value="TRICARBOXYLATE-BINDING PROTEIN"/>
    <property type="match status" value="1"/>
</dbReference>
<dbReference type="InterPro" id="IPR042100">
    <property type="entry name" value="Bug_dom1"/>
</dbReference>
<dbReference type="Gene3D" id="3.40.190.10">
    <property type="entry name" value="Periplasmic binding protein-like II"/>
    <property type="match status" value="1"/>
</dbReference>
<evidence type="ECO:0000313" key="4">
    <source>
        <dbReference type="Proteomes" id="UP000292445"/>
    </source>
</evidence>
<keyword evidence="2" id="KW-0732">Signal</keyword>
<dbReference type="Proteomes" id="UP000292445">
    <property type="component" value="Unassembled WGS sequence"/>
</dbReference>
<keyword evidence="3" id="KW-0675">Receptor</keyword>
<proteinExistence type="inferred from homology"/>
<dbReference type="PIRSF" id="PIRSF017082">
    <property type="entry name" value="YflP"/>
    <property type="match status" value="1"/>
</dbReference>
<dbReference type="EMBL" id="SGXC01000001">
    <property type="protein sequence ID" value="RZS84765.1"/>
    <property type="molecule type" value="Genomic_DNA"/>
</dbReference>
<dbReference type="InterPro" id="IPR005064">
    <property type="entry name" value="BUG"/>
</dbReference>
<dbReference type="SUPFAM" id="SSF53850">
    <property type="entry name" value="Periplasmic binding protein-like II"/>
    <property type="match status" value="1"/>
</dbReference>
<dbReference type="PANTHER" id="PTHR42928:SF5">
    <property type="entry name" value="BLR1237 PROTEIN"/>
    <property type="match status" value="1"/>
</dbReference>
<comment type="similarity">
    <text evidence="1">Belongs to the UPF0065 (bug) family.</text>
</comment>
<name>A0A4Q7NID8_9BURK</name>
<comment type="caution">
    <text evidence="3">The sequence shown here is derived from an EMBL/GenBank/DDBJ whole genome shotgun (WGS) entry which is preliminary data.</text>
</comment>
<dbReference type="CDD" id="cd07012">
    <property type="entry name" value="PBP2_Bug_TTT"/>
    <property type="match status" value="1"/>
</dbReference>
<dbReference type="AlphaFoldDB" id="A0A4Q7NID8"/>
<dbReference type="Gene3D" id="3.40.190.150">
    <property type="entry name" value="Bordetella uptake gene, domain 1"/>
    <property type="match status" value="1"/>
</dbReference>
<sequence length="330" mass="34406">MKSSKTAGRIRMMKASIALGCALAVPAHAQAQFPSKPITLIVSYPTGGVADLAARTVAQQLTTALGQTVVVENRPGGNQIIATSAALRAPADGYTLLVADDGIVTLNPHLFKKLPYKAADLRPVVDLAESRIVLSASKGLPADTLRGMVDYARAHPGKLNYGTLGIGNTHHLLLESIKQQARVDIVNVPYQGYAAAINDLVANQVQLVSGGVGSPALGHIKTGAIKALAVTGATRSPLLPDTPTFAEAGFAELQPRVSFIVFASSSVPDRVVDTLNEAFAKALAHPQAASVFTQNGLDPQGRKADTVKADLSATSRKNEALVRTVGLTLD</sequence>
<keyword evidence="4" id="KW-1185">Reference proteome</keyword>
<evidence type="ECO:0000256" key="1">
    <source>
        <dbReference type="ARBA" id="ARBA00006987"/>
    </source>
</evidence>
<dbReference type="RefSeq" id="WP_165404415.1">
    <property type="nucleotide sequence ID" value="NZ_SGXC01000001.1"/>
</dbReference>
<feature type="signal peptide" evidence="2">
    <location>
        <begin position="1"/>
        <end position="31"/>
    </location>
</feature>
<protein>
    <submittedName>
        <fullName evidence="3">Tripartite-type tricarboxylate transporter receptor subunit TctC</fullName>
    </submittedName>
</protein>
<reference evidence="3 4" key="1">
    <citation type="submission" date="2019-02" db="EMBL/GenBank/DDBJ databases">
        <title>Genomic Encyclopedia of Type Strains, Phase IV (KMG-IV): sequencing the most valuable type-strain genomes for metagenomic binning, comparative biology and taxonomic classification.</title>
        <authorList>
            <person name="Goeker M."/>
        </authorList>
    </citation>
    <scope>NUCLEOTIDE SEQUENCE [LARGE SCALE GENOMIC DNA]</scope>
    <source>
        <strain evidence="3 4">K24</strain>
    </source>
</reference>